<dbReference type="Proteomes" id="UP000284434">
    <property type="component" value="Unassembled WGS sequence"/>
</dbReference>
<dbReference type="RefSeq" id="WP_118102964.1">
    <property type="nucleotide sequence ID" value="NZ_JABWDG010000016.1"/>
</dbReference>
<dbReference type="GO" id="GO:0032259">
    <property type="term" value="P:methylation"/>
    <property type="evidence" value="ECO:0007669"/>
    <property type="project" value="UniProtKB-KW"/>
</dbReference>
<accession>A0A413IFQ0</accession>
<dbReference type="AlphaFoldDB" id="A0A413IFQ0"/>
<dbReference type="InterPro" id="IPR050750">
    <property type="entry name" value="C5-MTase"/>
</dbReference>
<evidence type="ECO:0000313" key="8">
    <source>
        <dbReference type="Proteomes" id="UP000284434"/>
    </source>
</evidence>
<dbReference type="InterPro" id="IPR001525">
    <property type="entry name" value="C5_MeTfrase"/>
</dbReference>
<dbReference type="EC" id="2.1.1.37" evidence="1"/>
<keyword evidence="2 7" id="KW-0489">Methyltransferase</keyword>
<dbReference type="SUPFAM" id="SSF53335">
    <property type="entry name" value="S-adenosyl-L-methionine-dependent methyltransferases"/>
    <property type="match status" value="1"/>
</dbReference>
<sequence length="560" mass="62810">MSRKNSYLTVTDQFCGAGGSSQGVRKLSRKIGGGFEVKLAMNHWRLAIETHNTNFPETEHDCADIQAVDPRRYQSTDILITSPECTNHSLAKGVKRKYQQTNTLFGDLTIDPAAERSRATMWDVPRFAEIHNYNLIIVENVVEARLWIMWDAWLHAMHNLGYNHKCVYLNSMHALPTPQSRDRMYIIFWKKGNKTPDLDFCPKGYCSCCGKEVESVQSWKNPKKKFGKYRQQYVYRCPRCMNEVEPYYYSAFNVIDWSKPGERIGDRKKPLAANTIKRIEWGLEKCADSSFVIYTDNSSMLNRASGITDPMYTQTTRQVAALITKGSYGGSVEPITSPEYTMTPQHNFGVAGIPMLIDEHNKNGKSRPLSEHVSTILSGGNHHGFVGIPMIIKNYGGGFDPKNAPIPVEKTLGTLTTVDSHALLGIPFIVENRGQSNTRDINQAMSTQTSMITHGIASTEAVNAFLAYYYGNNQASGMFDPVGTIPTKDRIALVLSAPKNIDINDCTYRMLFPHEVQAAMAFDSDYIVCGNGKEKVKQLGNAVTPPVMELLLERGVETFY</sequence>
<comment type="catalytic activity">
    <reaction evidence="6">
        <text>a 2'-deoxycytidine in DNA + S-adenosyl-L-methionine = a 5-methyl-2'-deoxycytidine in DNA + S-adenosyl-L-homocysteine + H(+)</text>
        <dbReference type="Rhea" id="RHEA:13681"/>
        <dbReference type="Rhea" id="RHEA-COMP:11369"/>
        <dbReference type="Rhea" id="RHEA-COMP:11370"/>
        <dbReference type="ChEBI" id="CHEBI:15378"/>
        <dbReference type="ChEBI" id="CHEBI:57856"/>
        <dbReference type="ChEBI" id="CHEBI:59789"/>
        <dbReference type="ChEBI" id="CHEBI:85452"/>
        <dbReference type="ChEBI" id="CHEBI:85454"/>
        <dbReference type="EC" id="2.1.1.37"/>
    </reaction>
</comment>
<reference evidence="7 8" key="1">
    <citation type="submission" date="2018-08" db="EMBL/GenBank/DDBJ databases">
        <title>A genome reference for cultivated species of the human gut microbiota.</title>
        <authorList>
            <person name="Zou Y."/>
            <person name="Xue W."/>
            <person name="Luo G."/>
        </authorList>
    </citation>
    <scope>NUCLEOTIDE SEQUENCE [LARGE SCALE GENOMIC DNA]</scope>
    <source>
        <strain evidence="7 8">OF03-11</strain>
    </source>
</reference>
<evidence type="ECO:0000256" key="1">
    <source>
        <dbReference type="ARBA" id="ARBA00011975"/>
    </source>
</evidence>
<dbReference type="EMBL" id="QSCO01000003">
    <property type="protein sequence ID" value="RGY09285.1"/>
    <property type="molecule type" value="Genomic_DNA"/>
</dbReference>
<protein>
    <recommendedName>
        <fullName evidence="1">DNA (cytosine-5-)-methyltransferase</fullName>
        <ecNumber evidence="1">2.1.1.37</ecNumber>
    </recommendedName>
</protein>
<keyword evidence="3 7" id="KW-0808">Transferase</keyword>
<evidence type="ECO:0000313" key="7">
    <source>
        <dbReference type="EMBL" id="RGY09285.1"/>
    </source>
</evidence>
<keyword evidence="4" id="KW-0949">S-adenosyl-L-methionine</keyword>
<gene>
    <name evidence="7" type="ORF">DXA53_03120</name>
</gene>
<dbReference type="InterPro" id="IPR029063">
    <property type="entry name" value="SAM-dependent_MTases_sf"/>
</dbReference>
<name>A0A413IFQ0_9BACT</name>
<dbReference type="PANTHER" id="PTHR46098:SF1">
    <property type="entry name" value="TRNA (CYTOSINE(38)-C(5))-METHYLTRANSFERASE"/>
    <property type="match status" value="1"/>
</dbReference>
<keyword evidence="5" id="KW-0680">Restriction system</keyword>
<evidence type="ECO:0000256" key="3">
    <source>
        <dbReference type="ARBA" id="ARBA00022679"/>
    </source>
</evidence>
<evidence type="ECO:0000256" key="5">
    <source>
        <dbReference type="ARBA" id="ARBA00022747"/>
    </source>
</evidence>
<dbReference type="GO" id="GO:0009307">
    <property type="term" value="P:DNA restriction-modification system"/>
    <property type="evidence" value="ECO:0007669"/>
    <property type="project" value="UniProtKB-KW"/>
</dbReference>
<dbReference type="Gene3D" id="3.40.50.150">
    <property type="entry name" value="Vaccinia Virus protein VP39"/>
    <property type="match status" value="1"/>
</dbReference>
<dbReference type="Gene3D" id="3.90.120.10">
    <property type="entry name" value="DNA Methylase, subunit A, domain 2"/>
    <property type="match status" value="1"/>
</dbReference>
<dbReference type="PANTHER" id="PTHR46098">
    <property type="entry name" value="TRNA (CYTOSINE(38)-C(5))-METHYLTRANSFERASE"/>
    <property type="match status" value="1"/>
</dbReference>
<evidence type="ECO:0000256" key="2">
    <source>
        <dbReference type="ARBA" id="ARBA00022603"/>
    </source>
</evidence>
<dbReference type="Pfam" id="PF00145">
    <property type="entry name" value="DNA_methylase"/>
    <property type="match status" value="2"/>
</dbReference>
<proteinExistence type="predicted"/>
<evidence type="ECO:0000256" key="4">
    <source>
        <dbReference type="ARBA" id="ARBA00022691"/>
    </source>
</evidence>
<comment type="caution">
    <text evidence="7">The sequence shown here is derived from an EMBL/GenBank/DDBJ whole genome shotgun (WGS) entry which is preliminary data.</text>
</comment>
<dbReference type="GO" id="GO:0003886">
    <property type="term" value="F:DNA (cytosine-5-)-methyltransferase activity"/>
    <property type="evidence" value="ECO:0007669"/>
    <property type="project" value="UniProtKB-EC"/>
</dbReference>
<organism evidence="7 8">
    <name type="scientific">Odoribacter splanchnicus</name>
    <dbReference type="NCBI Taxonomy" id="28118"/>
    <lineage>
        <taxon>Bacteria</taxon>
        <taxon>Pseudomonadati</taxon>
        <taxon>Bacteroidota</taxon>
        <taxon>Bacteroidia</taxon>
        <taxon>Bacteroidales</taxon>
        <taxon>Odoribacteraceae</taxon>
        <taxon>Odoribacter</taxon>
    </lineage>
</organism>
<evidence type="ECO:0000256" key="6">
    <source>
        <dbReference type="ARBA" id="ARBA00047422"/>
    </source>
</evidence>